<evidence type="ECO:0000313" key="1">
    <source>
        <dbReference type="EMBL" id="PRW64677.1"/>
    </source>
</evidence>
<protein>
    <submittedName>
        <fullName evidence="1">Uncharacterized protein</fullName>
    </submittedName>
</protein>
<sequence length="151" mass="16635">MSDITLARLCEGPDRRGERRVHFFDAHQHDQGGTRKAFCGFTAHQTVLELVPDVAGLGCELCIAEASVGTQGRISGRGLPEDDPDSTVTYAVALRGEFVCHRVPARPVTDVYEGREVVVTECGRIAFLMFGTPPERYESCLDCRWPPEAPE</sequence>
<comment type="caution">
    <text evidence="1">The sequence shown here is derived from an EMBL/GenBank/DDBJ whole genome shotgun (WGS) entry which is preliminary data.</text>
</comment>
<proteinExistence type="predicted"/>
<evidence type="ECO:0000313" key="2">
    <source>
        <dbReference type="Proteomes" id="UP000239352"/>
    </source>
</evidence>
<organism evidence="1 2">
    <name type="scientific">Actinopolyspora mortivallis</name>
    <dbReference type="NCBI Taxonomy" id="33906"/>
    <lineage>
        <taxon>Bacteria</taxon>
        <taxon>Bacillati</taxon>
        <taxon>Actinomycetota</taxon>
        <taxon>Actinomycetes</taxon>
        <taxon>Actinopolysporales</taxon>
        <taxon>Actinopolysporaceae</taxon>
        <taxon>Actinopolyspora</taxon>
    </lineage>
</organism>
<dbReference type="EMBL" id="PVSR01000003">
    <property type="protein sequence ID" value="PRW64677.1"/>
    <property type="molecule type" value="Genomic_DNA"/>
</dbReference>
<accession>A0A2T0H006</accession>
<name>A0A2T0H006_ACTMO</name>
<keyword evidence="2" id="KW-1185">Reference proteome</keyword>
<dbReference type="InParanoid" id="A0A2T0H006"/>
<dbReference type="Proteomes" id="UP000239352">
    <property type="component" value="Unassembled WGS sequence"/>
</dbReference>
<gene>
    <name evidence="1" type="ORF">CEP50_04855</name>
</gene>
<reference evidence="1 2" key="1">
    <citation type="submission" date="2018-03" db="EMBL/GenBank/DDBJ databases">
        <title>Actinopolyspora mortivallis from Sahara, screening for active biomolecules.</title>
        <authorList>
            <person name="Selama O."/>
            <person name="Wellington E.M.H."/>
            <person name="Hacene H."/>
        </authorList>
    </citation>
    <scope>NUCLEOTIDE SEQUENCE [LARGE SCALE GENOMIC DNA]</scope>
    <source>
        <strain evidence="1 2">M5A</strain>
    </source>
</reference>
<dbReference type="AlphaFoldDB" id="A0A2T0H006"/>
<dbReference type="RefSeq" id="WP_106112710.1">
    <property type="nucleotide sequence ID" value="NZ_PVSR01000003.1"/>
</dbReference>